<name>A0A0E9V0M6_ANGAN</name>
<accession>A0A0E9V0M6</accession>
<sequence length="17" mass="2116">MRRKPKHICVSIRYKTV</sequence>
<reference evidence="1" key="2">
    <citation type="journal article" date="2015" name="Fish Shellfish Immunol.">
        <title>Early steps in the European eel (Anguilla anguilla)-Vibrio vulnificus interaction in the gills: Role of the RtxA13 toxin.</title>
        <authorList>
            <person name="Callol A."/>
            <person name="Pajuelo D."/>
            <person name="Ebbesson L."/>
            <person name="Teles M."/>
            <person name="MacKenzie S."/>
            <person name="Amaro C."/>
        </authorList>
    </citation>
    <scope>NUCLEOTIDE SEQUENCE</scope>
</reference>
<evidence type="ECO:0000313" key="1">
    <source>
        <dbReference type="EMBL" id="JAH71689.1"/>
    </source>
</evidence>
<protein>
    <submittedName>
        <fullName evidence="1">Uncharacterized protein</fullName>
    </submittedName>
</protein>
<dbReference type="AlphaFoldDB" id="A0A0E9V0M6"/>
<reference evidence="1" key="1">
    <citation type="submission" date="2014-11" db="EMBL/GenBank/DDBJ databases">
        <authorList>
            <person name="Amaro Gonzalez C."/>
        </authorList>
    </citation>
    <scope>NUCLEOTIDE SEQUENCE</scope>
</reference>
<organism evidence="1">
    <name type="scientific">Anguilla anguilla</name>
    <name type="common">European freshwater eel</name>
    <name type="synonym">Muraena anguilla</name>
    <dbReference type="NCBI Taxonomy" id="7936"/>
    <lineage>
        <taxon>Eukaryota</taxon>
        <taxon>Metazoa</taxon>
        <taxon>Chordata</taxon>
        <taxon>Craniata</taxon>
        <taxon>Vertebrata</taxon>
        <taxon>Euteleostomi</taxon>
        <taxon>Actinopterygii</taxon>
        <taxon>Neopterygii</taxon>
        <taxon>Teleostei</taxon>
        <taxon>Anguilliformes</taxon>
        <taxon>Anguillidae</taxon>
        <taxon>Anguilla</taxon>
    </lineage>
</organism>
<dbReference type="EMBL" id="GBXM01036888">
    <property type="protein sequence ID" value="JAH71689.1"/>
    <property type="molecule type" value="Transcribed_RNA"/>
</dbReference>
<proteinExistence type="predicted"/>